<feature type="domain" description="HTH luxR-type" evidence="1">
    <location>
        <begin position="180"/>
        <end position="245"/>
    </location>
</feature>
<dbReference type="InterPro" id="IPR029058">
    <property type="entry name" value="AB_hydrolase_fold"/>
</dbReference>
<dbReference type="GO" id="GO:0016787">
    <property type="term" value="F:hydrolase activity"/>
    <property type="evidence" value="ECO:0007669"/>
    <property type="project" value="UniProtKB-KW"/>
</dbReference>
<reference evidence="3" key="1">
    <citation type="journal article" date="2019" name="Int. J. Syst. Evol. Microbiol.">
        <title>The Global Catalogue of Microorganisms (GCM) 10K type strain sequencing project: providing services to taxonomists for standard genome sequencing and annotation.</title>
        <authorList>
            <consortium name="The Broad Institute Genomics Platform"/>
            <consortium name="The Broad Institute Genome Sequencing Center for Infectious Disease"/>
            <person name="Wu L."/>
            <person name="Ma J."/>
        </authorList>
    </citation>
    <scope>NUCLEOTIDE SEQUENCE [LARGE SCALE GENOMIC DNA]</scope>
    <source>
        <strain evidence="3">IBRC 10765</strain>
    </source>
</reference>
<comment type="caution">
    <text evidence="2">The sequence shown here is derived from an EMBL/GenBank/DDBJ whole genome shotgun (WGS) entry which is preliminary data.</text>
</comment>
<dbReference type="Pfam" id="PF00196">
    <property type="entry name" value="GerE"/>
    <property type="match status" value="1"/>
</dbReference>
<organism evidence="2 3">
    <name type="scientific">Saccharospirillum mangrovi</name>
    <dbReference type="NCBI Taxonomy" id="2161747"/>
    <lineage>
        <taxon>Bacteria</taxon>
        <taxon>Pseudomonadati</taxon>
        <taxon>Pseudomonadota</taxon>
        <taxon>Gammaproteobacteria</taxon>
        <taxon>Oceanospirillales</taxon>
        <taxon>Saccharospirillaceae</taxon>
        <taxon>Saccharospirillum</taxon>
    </lineage>
</organism>
<dbReference type="PANTHER" id="PTHR43689">
    <property type="entry name" value="HYDROLASE"/>
    <property type="match status" value="1"/>
</dbReference>
<dbReference type="PANTHER" id="PTHR43689:SF8">
    <property type="entry name" value="ALPHA_BETA-HYDROLASES SUPERFAMILY PROTEIN"/>
    <property type="match status" value="1"/>
</dbReference>
<dbReference type="PROSITE" id="PS50043">
    <property type="entry name" value="HTH_LUXR_2"/>
    <property type="match status" value="1"/>
</dbReference>
<gene>
    <name evidence="2" type="ORF">ACFOOG_00250</name>
</gene>
<keyword evidence="2" id="KW-0378">Hydrolase</keyword>
<evidence type="ECO:0000259" key="1">
    <source>
        <dbReference type="PROSITE" id="PS50043"/>
    </source>
</evidence>
<dbReference type="SMART" id="SM00421">
    <property type="entry name" value="HTH_LUXR"/>
    <property type="match status" value="1"/>
</dbReference>
<dbReference type="Pfam" id="PF12697">
    <property type="entry name" value="Abhydrolase_6"/>
    <property type="match status" value="1"/>
</dbReference>
<dbReference type="Gene3D" id="1.10.10.10">
    <property type="entry name" value="Winged helix-like DNA-binding domain superfamily/Winged helix DNA-binding domain"/>
    <property type="match status" value="1"/>
</dbReference>
<dbReference type="SUPFAM" id="SSF46894">
    <property type="entry name" value="C-terminal effector domain of the bipartite response regulators"/>
    <property type="match status" value="1"/>
</dbReference>
<dbReference type="SUPFAM" id="SSF53474">
    <property type="entry name" value="alpha/beta-Hydrolases"/>
    <property type="match status" value="1"/>
</dbReference>
<proteinExistence type="predicted"/>
<dbReference type="Gene3D" id="3.40.50.1820">
    <property type="entry name" value="alpha/beta hydrolase"/>
    <property type="match status" value="1"/>
</dbReference>
<name>A0ABV7ZST6_9GAMM</name>
<dbReference type="InterPro" id="IPR000792">
    <property type="entry name" value="Tscrpt_reg_LuxR_C"/>
</dbReference>
<dbReference type="InterPro" id="IPR000073">
    <property type="entry name" value="AB_hydrolase_1"/>
</dbReference>
<dbReference type="InterPro" id="IPR036388">
    <property type="entry name" value="WH-like_DNA-bd_sf"/>
</dbReference>
<evidence type="ECO:0000313" key="2">
    <source>
        <dbReference type="EMBL" id="MFC3851245.1"/>
    </source>
</evidence>
<dbReference type="EMBL" id="JBHRYR010000002">
    <property type="protein sequence ID" value="MFC3851245.1"/>
    <property type="molecule type" value="Genomic_DNA"/>
</dbReference>
<evidence type="ECO:0000313" key="3">
    <source>
        <dbReference type="Proteomes" id="UP001595617"/>
    </source>
</evidence>
<protein>
    <submittedName>
        <fullName evidence="2">Alpha/beta fold hydrolase</fullName>
    </submittedName>
</protein>
<dbReference type="InterPro" id="IPR016032">
    <property type="entry name" value="Sig_transdc_resp-reg_C-effctor"/>
</dbReference>
<dbReference type="RefSeq" id="WP_380692360.1">
    <property type="nucleotide sequence ID" value="NZ_JBHRYR010000002.1"/>
</dbReference>
<dbReference type="Proteomes" id="UP001595617">
    <property type="component" value="Unassembled WGS sequence"/>
</dbReference>
<sequence>MTDLTTNDNPLSPHQIRELVLRIGTKAEEFQALVALLQPMLTSGEELPAETALALSNALHELEDVADTRDALNSMVDGYIAPALVLDEYGRVLSTNQGLRQQIDLSAGATLAQLGVTESSFEDFKARLTEHAKSTLLNLSPQHRSQYSKPLLMLGQRGTQPGVYLLVALQQHWPASIERAVTDLFGLSPRESAVLAGLASGLTLEEIALQNERKLSTVRQQTKSLVKKMGAATQTQAATLAAAASNAVNRTLESDVMGALPNQRTPWLTGEQQRDGRRIGWRRFGKAGGVPVLFVHGPSFGAGEFEHDRYWATHFGLDVVAIERPGYGRTDRPHRHDDALQCQVDDIQAVLDTLDVTPKRVVAHEVGLIIALAWAAQQPQPVQRIVGVSCAPPFHSIEQLSDMPAQQGIFILAARHAPWMAKLLLRLLVIRLRQLGSERWYEAVFGDVPNDFSVTQRPAFHQGVVAVYPFYTRQSGAGFEVDLQVMIRDWGHLVKECDVPLTLLHGNDNPTTPVEYLSVFQALNPNVEIHCIEKSGLTLALSEPERIYREIARSSA</sequence>
<keyword evidence="3" id="KW-1185">Reference proteome</keyword>
<accession>A0ABV7ZST6</accession>